<protein>
    <submittedName>
        <fullName evidence="9">Exosortase family protein XrtG</fullName>
    </submittedName>
</protein>
<feature type="transmembrane region" description="Helical" evidence="8">
    <location>
        <begin position="155"/>
        <end position="177"/>
    </location>
</feature>
<keyword evidence="10" id="KW-1185">Reference proteome</keyword>
<dbReference type="OrthoDB" id="1915311at2"/>
<dbReference type="InterPro" id="IPR017541">
    <property type="entry name" value="Exosort-XrtG"/>
</dbReference>
<keyword evidence="7 8" id="KW-0472">Membrane</keyword>
<dbReference type="Pfam" id="PF09721">
    <property type="entry name" value="Exosortase_EpsH"/>
    <property type="match status" value="1"/>
</dbReference>
<keyword evidence="2" id="KW-1003">Cell membrane</keyword>
<keyword evidence="3" id="KW-0645">Protease</keyword>
<evidence type="ECO:0000256" key="6">
    <source>
        <dbReference type="ARBA" id="ARBA00022989"/>
    </source>
</evidence>
<dbReference type="GO" id="GO:0006508">
    <property type="term" value="P:proteolysis"/>
    <property type="evidence" value="ECO:0007669"/>
    <property type="project" value="UniProtKB-KW"/>
</dbReference>
<dbReference type="EMBL" id="FRCP01000015">
    <property type="protein sequence ID" value="SHM70754.1"/>
    <property type="molecule type" value="Genomic_DNA"/>
</dbReference>
<evidence type="ECO:0000256" key="5">
    <source>
        <dbReference type="ARBA" id="ARBA00022801"/>
    </source>
</evidence>
<dbReference type="InterPro" id="IPR026392">
    <property type="entry name" value="Exo/Archaeosortase_dom"/>
</dbReference>
<feature type="transmembrane region" description="Helical" evidence="8">
    <location>
        <begin position="27"/>
        <end position="44"/>
    </location>
</feature>
<evidence type="ECO:0000256" key="7">
    <source>
        <dbReference type="ARBA" id="ARBA00023136"/>
    </source>
</evidence>
<keyword evidence="4 8" id="KW-0812">Transmembrane</keyword>
<dbReference type="NCBIfam" id="TIGR04178">
    <property type="entry name" value="exo_archaeo"/>
    <property type="match status" value="1"/>
</dbReference>
<evidence type="ECO:0000256" key="1">
    <source>
        <dbReference type="ARBA" id="ARBA00004651"/>
    </source>
</evidence>
<feature type="transmembrane region" description="Helical" evidence="8">
    <location>
        <begin position="90"/>
        <end position="116"/>
    </location>
</feature>
<keyword evidence="6 8" id="KW-1133">Transmembrane helix</keyword>
<sequence>MNWLTLVALIIWVYILSVLRRGKLDFWYFLIGSAGLFVLCMVFVQPVLTTPLIKAVTMVTGGVGKVLRLFEGYPEYALLFVKNKSGAISLVVDYECAGIIEMAAFFSLLIFFPAYLHMEKVLVGIIGGLYLFLANVIRLAVICVAISMFGNEAYFLAHTILGRIIFYGLSMLLYYFVFTKAQIIRQKVGSFSYEDK</sequence>
<gene>
    <name evidence="9" type="ORF">SAMN02746066_02965</name>
</gene>
<evidence type="ECO:0000313" key="10">
    <source>
        <dbReference type="Proteomes" id="UP000184038"/>
    </source>
</evidence>
<evidence type="ECO:0000256" key="2">
    <source>
        <dbReference type="ARBA" id="ARBA00022475"/>
    </source>
</evidence>
<evidence type="ECO:0000313" key="9">
    <source>
        <dbReference type="EMBL" id="SHM70754.1"/>
    </source>
</evidence>
<dbReference type="GO" id="GO:0005886">
    <property type="term" value="C:plasma membrane"/>
    <property type="evidence" value="ECO:0007669"/>
    <property type="project" value="UniProtKB-SubCell"/>
</dbReference>
<accession>A0A1M7KYP2</accession>
<evidence type="ECO:0000256" key="8">
    <source>
        <dbReference type="SAM" id="Phobius"/>
    </source>
</evidence>
<proteinExistence type="predicted"/>
<dbReference type="NCBIfam" id="TIGR03110">
    <property type="entry name" value="exosort_Gpos"/>
    <property type="match status" value="1"/>
</dbReference>
<feature type="transmembrane region" description="Helical" evidence="8">
    <location>
        <begin position="128"/>
        <end position="149"/>
    </location>
</feature>
<dbReference type="AlphaFoldDB" id="A0A1M7KYP2"/>
<name>A0A1M7KYP2_9FIRM</name>
<dbReference type="InterPro" id="IPR019127">
    <property type="entry name" value="Exosortase"/>
</dbReference>
<evidence type="ECO:0000256" key="4">
    <source>
        <dbReference type="ARBA" id="ARBA00022692"/>
    </source>
</evidence>
<dbReference type="RefSeq" id="WP_073289108.1">
    <property type="nucleotide sequence ID" value="NZ_FRCP01000015.1"/>
</dbReference>
<evidence type="ECO:0000256" key="3">
    <source>
        <dbReference type="ARBA" id="ARBA00022670"/>
    </source>
</evidence>
<dbReference type="Proteomes" id="UP000184038">
    <property type="component" value="Unassembled WGS sequence"/>
</dbReference>
<dbReference type="GO" id="GO:0008233">
    <property type="term" value="F:peptidase activity"/>
    <property type="evidence" value="ECO:0007669"/>
    <property type="project" value="UniProtKB-KW"/>
</dbReference>
<organism evidence="9 10">
    <name type="scientific">Anaerosporobacter mobilis DSM 15930</name>
    <dbReference type="NCBI Taxonomy" id="1120996"/>
    <lineage>
        <taxon>Bacteria</taxon>
        <taxon>Bacillati</taxon>
        <taxon>Bacillota</taxon>
        <taxon>Clostridia</taxon>
        <taxon>Lachnospirales</taxon>
        <taxon>Lachnospiraceae</taxon>
        <taxon>Anaerosporobacter</taxon>
    </lineage>
</organism>
<reference evidence="9 10" key="1">
    <citation type="submission" date="2016-11" db="EMBL/GenBank/DDBJ databases">
        <authorList>
            <person name="Jaros S."/>
            <person name="Januszkiewicz K."/>
            <person name="Wedrychowicz H."/>
        </authorList>
    </citation>
    <scope>NUCLEOTIDE SEQUENCE [LARGE SCALE GENOMIC DNA]</scope>
    <source>
        <strain evidence="9 10">DSM 15930</strain>
    </source>
</reference>
<dbReference type="STRING" id="1120996.SAMN02746066_02965"/>
<comment type="subcellular location">
    <subcellularLocation>
        <location evidence="1">Cell membrane</location>
        <topology evidence="1">Multi-pass membrane protein</topology>
    </subcellularLocation>
</comment>
<keyword evidence="5" id="KW-0378">Hydrolase</keyword>